<dbReference type="GO" id="GO:0015643">
    <property type="term" value="F:toxic substance binding"/>
    <property type="evidence" value="ECO:0007669"/>
    <property type="project" value="InterPro"/>
</dbReference>
<dbReference type="GO" id="GO:0030153">
    <property type="term" value="P:bacteriocin immunity"/>
    <property type="evidence" value="ECO:0007669"/>
    <property type="project" value="InterPro"/>
</dbReference>
<name>A0AAJ3KWY3_9PSED</name>
<dbReference type="Gene3D" id="3.10.50.20">
    <property type="entry name" value="Cloacin immunity protein"/>
    <property type="match status" value="1"/>
</dbReference>
<dbReference type="InterPro" id="IPR036528">
    <property type="entry name" value="Cloacn_immnty_sf"/>
</dbReference>
<organism evidence="1 2">
    <name type="scientific">Pseudomonas brassicacearum</name>
    <dbReference type="NCBI Taxonomy" id="930166"/>
    <lineage>
        <taxon>Bacteria</taxon>
        <taxon>Pseudomonadati</taxon>
        <taxon>Pseudomonadota</taxon>
        <taxon>Gammaproteobacteria</taxon>
        <taxon>Pseudomonadales</taxon>
        <taxon>Pseudomonadaceae</taxon>
        <taxon>Pseudomonas</taxon>
    </lineage>
</organism>
<dbReference type="AlphaFoldDB" id="A0AAJ3KWY3"/>
<dbReference type="PRINTS" id="PR01296">
    <property type="entry name" value="CLOACNIMMNTY"/>
</dbReference>
<sequence length="84" mass="9872">MGLKLRLDWYDKKTELGEGEEYSNDLGDDLSVITALDLESEPEIYDGGFDVRAEWIPIIQPFFEHSIAPEKFDYQIALRYRVNW</sequence>
<dbReference type="SUPFAM" id="SSF54552">
    <property type="entry name" value="Colicin E3 immunity protein"/>
    <property type="match status" value="1"/>
</dbReference>
<dbReference type="EMBL" id="JABFMS010000019">
    <property type="protein sequence ID" value="NUT81830.1"/>
    <property type="molecule type" value="Genomic_DNA"/>
</dbReference>
<accession>A0AAJ3KWY3</accession>
<gene>
    <name evidence="1" type="ORF">HNO85_12870</name>
</gene>
<evidence type="ECO:0000313" key="2">
    <source>
        <dbReference type="Proteomes" id="UP000562723"/>
    </source>
</evidence>
<dbReference type="RefSeq" id="WP_175360279.1">
    <property type="nucleotide sequence ID" value="NZ_JABFMS010000019.1"/>
</dbReference>
<dbReference type="Proteomes" id="UP000562723">
    <property type="component" value="Unassembled WGS sequence"/>
</dbReference>
<protein>
    <submittedName>
        <fullName evidence="1">Cloacin</fullName>
    </submittedName>
</protein>
<reference evidence="1 2" key="1">
    <citation type="journal article" date="2020" name="Front. Plant Sci.">
        <title>Isolation of Rhizosphere Bacteria That Improve Quality and Water Stress Tolerance in Greenhouse Ornamentals.</title>
        <authorList>
            <person name="Nordstedt N.P."/>
            <person name="Jones M.L."/>
        </authorList>
    </citation>
    <scope>NUCLEOTIDE SEQUENCE [LARGE SCALE GENOMIC DNA]</scope>
    <source>
        <strain evidence="1 2">C2F7</strain>
    </source>
</reference>
<dbReference type="Pfam" id="PF03513">
    <property type="entry name" value="Cloacin_immun"/>
    <property type="match status" value="1"/>
</dbReference>
<comment type="caution">
    <text evidence="1">The sequence shown here is derived from an EMBL/GenBank/DDBJ whole genome shotgun (WGS) entry which is preliminary data.</text>
</comment>
<evidence type="ECO:0000313" key="1">
    <source>
        <dbReference type="EMBL" id="NUT81830.1"/>
    </source>
</evidence>
<dbReference type="InterPro" id="IPR003063">
    <property type="entry name" value="Cloacn_immnty_fam"/>
</dbReference>
<proteinExistence type="predicted"/>